<comment type="similarity">
    <text evidence="1">Belongs to the complex I 24 kDa subunit family.</text>
</comment>
<keyword evidence="3" id="KW-0479">Metal-binding</keyword>
<dbReference type="InterPro" id="IPR036249">
    <property type="entry name" value="Thioredoxin-like_sf"/>
</dbReference>
<dbReference type="NCBIfam" id="NF004638">
    <property type="entry name" value="PRK05988.1"/>
    <property type="match status" value="1"/>
</dbReference>
<dbReference type="PIRSF" id="PIRSF000216">
    <property type="entry name" value="NADH_DH_24kDa"/>
    <property type="match status" value="1"/>
</dbReference>
<proteinExistence type="inferred from homology"/>
<evidence type="ECO:0000313" key="7">
    <source>
        <dbReference type="EMBL" id="MBP2294537.1"/>
    </source>
</evidence>
<keyword evidence="4" id="KW-0408">Iron</keyword>
<dbReference type="SUPFAM" id="SSF52833">
    <property type="entry name" value="Thioredoxin-like"/>
    <property type="match status" value="1"/>
</dbReference>
<evidence type="ECO:0000256" key="4">
    <source>
        <dbReference type="ARBA" id="ARBA00023004"/>
    </source>
</evidence>
<keyword evidence="5" id="KW-0411">Iron-sulfur</keyword>
<dbReference type="RefSeq" id="WP_209768745.1">
    <property type="nucleotide sequence ID" value="NZ_JAGINP010000016.1"/>
</dbReference>
<reference evidence="7 8" key="1">
    <citation type="submission" date="2021-03" db="EMBL/GenBank/DDBJ databases">
        <title>Genomic Encyclopedia of Type Strains, Phase III (KMG-III): the genomes of soil and plant-associated and newly described type strains.</title>
        <authorList>
            <person name="Whitman W."/>
        </authorList>
    </citation>
    <scope>NUCLEOTIDE SEQUENCE [LARGE SCALE GENOMIC DNA]</scope>
    <source>
        <strain evidence="7 8">IMMIB AFH-6</strain>
    </source>
</reference>
<evidence type="ECO:0000256" key="3">
    <source>
        <dbReference type="ARBA" id="ARBA00022723"/>
    </source>
</evidence>
<evidence type="ECO:0000256" key="6">
    <source>
        <dbReference type="ARBA" id="ARBA00034078"/>
    </source>
</evidence>
<gene>
    <name evidence="7" type="ORF">J2851_004327</name>
</gene>
<accession>A0ABS4SQ02</accession>
<evidence type="ECO:0000256" key="1">
    <source>
        <dbReference type="ARBA" id="ARBA00010643"/>
    </source>
</evidence>
<dbReference type="Gene3D" id="3.40.30.10">
    <property type="entry name" value="Glutaredoxin"/>
    <property type="match status" value="1"/>
</dbReference>
<dbReference type="Proteomes" id="UP000781958">
    <property type="component" value="Unassembled WGS sequence"/>
</dbReference>
<comment type="cofactor">
    <cofactor evidence="6">
        <name>[2Fe-2S] cluster</name>
        <dbReference type="ChEBI" id="CHEBI:190135"/>
    </cofactor>
</comment>
<dbReference type="InterPro" id="IPR002023">
    <property type="entry name" value="NuoE-like"/>
</dbReference>
<dbReference type="InterPro" id="IPR041921">
    <property type="entry name" value="NuoE_N"/>
</dbReference>
<organism evidence="7 8">
    <name type="scientific">Azospirillum rugosum</name>
    <dbReference type="NCBI Taxonomy" id="416170"/>
    <lineage>
        <taxon>Bacteria</taxon>
        <taxon>Pseudomonadati</taxon>
        <taxon>Pseudomonadota</taxon>
        <taxon>Alphaproteobacteria</taxon>
        <taxon>Rhodospirillales</taxon>
        <taxon>Azospirillaceae</taxon>
        <taxon>Azospirillum</taxon>
    </lineage>
</organism>
<comment type="caution">
    <text evidence="7">The sequence shown here is derived from an EMBL/GenBank/DDBJ whole genome shotgun (WGS) entry which is preliminary data.</text>
</comment>
<evidence type="ECO:0000313" key="8">
    <source>
        <dbReference type="Proteomes" id="UP000781958"/>
    </source>
</evidence>
<evidence type="ECO:0000256" key="2">
    <source>
        <dbReference type="ARBA" id="ARBA00022714"/>
    </source>
</evidence>
<keyword evidence="8" id="KW-1185">Reference proteome</keyword>
<dbReference type="PROSITE" id="PS01099">
    <property type="entry name" value="COMPLEX1_24K"/>
    <property type="match status" value="1"/>
</dbReference>
<protein>
    <submittedName>
        <fullName evidence="7">Formate dehydrogenase subunit gamma</fullName>
    </submittedName>
</protein>
<dbReference type="Gene3D" id="1.10.10.1590">
    <property type="entry name" value="NADH-quinone oxidoreductase subunit E"/>
    <property type="match status" value="1"/>
</dbReference>
<sequence length="162" mass="17885">MNARSPWNAERAAAIVEANRHLRGNLLPILHALQEEFGCIDEDAVPLLASELNLSRADVHGVVSFYHEFRRTRPGRHTIKVCRAEACQSMNADGLIDHIRRRLKVNFHETTADDAFTLEPVFCLGNCALAPAMMVDETLHGRVSPGRFDSIAASTLAAEAAR</sequence>
<dbReference type="CDD" id="cd03081">
    <property type="entry name" value="TRX_Fd_NuoE_FDH_gamma"/>
    <property type="match status" value="1"/>
</dbReference>
<keyword evidence="2" id="KW-0001">2Fe-2S</keyword>
<dbReference type="PANTHER" id="PTHR43342">
    <property type="entry name" value="NADH-QUINONE OXIDOREDUCTASE, E SUBUNIT"/>
    <property type="match status" value="1"/>
</dbReference>
<dbReference type="Pfam" id="PF01257">
    <property type="entry name" value="2Fe-2S_thioredx"/>
    <property type="match status" value="1"/>
</dbReference>
<name>A0ABS4SQ02_9PROT</name>
<evidence type="ECO:0000256" key="5">
    <source>
        <dbReference type="ARBA" id="ARBA00023014"/>
    </source>
</evidence>
<dbReference type="InterPro" id="IPR028431">
    <property type="entry name" value="NADP_DH_HndA-like"/>
</dbReference>
<dbReference type="PANTHER" id="PTHR43342:SF1">
    <property type="entry name" value="BIFURCATING [FEFE] HYDROGENASE GAMMA SUBUNIT"/>
    <property type="match status" value="1"/>
</dbReference>
<dbReference type="EMBL" id="JAGINP010000016">
    <property type="protein sequence ID" value="MBP2294537.1"/>
    <property type="molecule type" value="Genomic_DNA"/>
</dbReference>